<dbReference type="PROSITE" id="PS50983">
    <property type="entry name" value="FE_B12_PBP"/>
    <property type="match status" value="1"/>
</dbReference>
<dbReference type="Proteomes" id="UP000294619">
    <property type="component" value="Unassembled WGS sequence"/>
</dbReference>
<dbReference type="PANTHER" id="PTHR30535">
    <property type="entry name" value="VITAMIN B12-BINDING PROTEIN"/>
    <property type="match status" value="1"/>
</dbReference>
<feature type="chain" id="PRO_5020550698" evidence="1">
    <location>
        <begin position="23"/>
        <end position="286"/>
    </location>
</feature>
<dbReference type="Pfam" id="PF01497">
    <property type="entry name" value="Peripla_BP_2"/>
    <property type="match status" value="1"/>
</dbReference>
<gene>
    <name evidence="3" type="ORF">EDC16_104211</name>
    <name evidence="4" type="ORF">FHQ21_06555</name>
</gene>
<evidence type="ECO:0000256" key="1">
    <source>
        <dbReference type="SAM" id="SignalP"/>
    </source>
</evidence>
<sequence>MKKHFILSLILSLFFLSEVTLAQPTTPQRIISVGAGVTELLEALDVGDQLIAVDSTSRRFADKYQIPLLGYQRNLASEGILALQPNLLIGSEEMGPESVLTQLRQAKIRIEVLENPQKNHQDLQQHIQLLGQLLAKNKSAEKLSTQVMQQIRRIQSLPRGKNRALFLLLSNKGQLSTGGHSTTIHGMLDLMQLHNLSAEKQGYYAYSIEAVLALQPDILLLSERNLSQDLNTLQKQYPFLQQLNATKQGCIFSVDGQALLGGFNLSSLRESERIMQAIADNQNCLQ</sequence>
<dbReference type="SUPFAM" id="SSF53807">
    <property type="entry name" value="Helical backbone' metal receptor"/>
    <property type="match status" value="1"/>
</dbReference>
<keyword evidence="1" id="KW-0732">Signal</keyword>
<evidence type="ECO:0000313" key="3">
    <source>
        <dbReference type="EMBL" id="TCV88021.1"/>
    </source>
</evidence>
<dbReference type="EMBL" id="SMCP01000004">
    <property type="protein sequence ID" value="TCV88021.1"/>
    <property type="molecule type" value="Genomic_DNA"/>
</dbReference>
<reference evidence="3 5" key="1">
    <citation type="submission" date="2019-03" db="EMBL/GenBank/DDBJ databases">
        <title>Genomic Encyclopedia of Type Strains, Phase IV (KMG-IV): sequencing the most valuable type-strain genomes for metagenomic binning, comparative biology and taxonomic classification.</title>
        <authorList>
            <person name="Goeker M."/>
        </authorList>
    </citation>
    <scope>NUCLEOTIDE SEQUENCE [LARGE SCALE GENOMIC DNA]</scope>
    <source>
        <strain evidence="3 5">DSM 28140</strain>
    </source>
</reference>
<evidence type="ECO:0000313" key="6">
    <source>
        <dbReference type="Proteomes" id="UP000305526"/>
    </source>
</evidence>
<reference evidence="4 6" key="2">
    <citation type="submission" date="2019-05" db="EMBL/GenBank/DDBJ databases">
        <title>Pasteurellaceae isolates from reptiles.</title>
        <authorList>
            <person name="Bojesen A.M."/>
            <person name="Lund E."/>
        </authorList>
    </citation>
    <scope>NUCLEOTIDE SEQUENCE [LARGE SCALE GENOMIC DNA]</scope>
    <source>
        <strain evidence="4 6">ELNT2x</strain>
    </source>
</reference>
<comment type="caution">
    <text evidence="3">The sequence shown here is derived from an EMBL/GenBank/DDBJ whole genome shotgun (WGS) entry which is preliminary data.</text>
</comment>
<name>A0A4R3Y8W7_9PAST</name>
<dbReference type="Gene3D" id="3.40.50.1980">
    <property type="entry name" value="Nitrogenase molybdenum iron protein domain"/>
    <property type="match status" value="2"/>
</dbReference>
<protein>
    <submittedName>
        <fullName evidence="3">Iron complex transport system substrate-binding protein</fullName>
    </submittedName>
</protein>
<dbReference type="PANTHER" id="PTHR30535:SF4">
    <property type="entry name" value="HEMIN-BINDING PERIPLASMIC PROTEIN HMUT"/>
    <property type="match status" value="1"/>
</dbReference>
<keyword evidence="6" id="KW-1185">Reference proteome</keyword>
<dbReference type="AlphaFoldDB" id="A0A4R3Y8W7"/>
<dbReference type="RefSeq" id="WP_132966376.1">
    <property type="nucleotide sequence ID" value="NZ_LEKL01000009.1"/>
</dbReference>
<organism evidence="3 5">
    <name type="scientific">Testudinibacter aquarius</name>
    <dbReference type="NCBI Taxonomy" id="1524974"/>
    <lineage>
        <taxon>Bacteria</taxon>
        <taxon>Pseudomonadati</taxon>
        <taxon>Pseudomonadota</taxon>
        <taxon>Gammaproteobacteria</taxon>
        <taxon>Pasteurellales</taxon>
        <taxon>Pasteurellaceae</taxon>
        <taxon>Testudinibacter</taxon>
    </lineage>
</organism>
<proteinExistence type="predicted"/>
<feature type="domain" description="Fe/B12 periplasmic-binding" evidence="2">
    <location>
        <begin position="29"/>
        <end position="282"/>
    </location>
</feature>
<evidence type="ECO:0000259" key="2">
    <source>
        <dbReference type="PROSITE" id="PS50983"/>
    </source>
</evidence>
<evidence type="ECO:0000313" key="5">
    <source>
        <dbReference type="Proteomes" id="UP000294619"/>
    </source>
</evidence>
<dbReference type="InterPro" id="IPR002491">
    <property type="entry name" value="ABC_transptr_periplasmic_BD"/>
</dbReference>
<dbReference type="Proteomes" id="UP000305526">
    <property type="component" value="Unassembled WGS sequence"/>
</dbReference>
<feature type="signal peptide" evidence="1">
    <location>
        <begin position="1"/>
        <end position="22"/>
    </location>
</feature>
<accession>A0A4R3Y8W7</accession>
<dbReference type="InterPro" id="IPR050902">
    <property type="entry name" value="ABC_Transporter_SBP"/>
</dbReference>
<evidence type="ECO:0000313" key="4">
    <source>
        <dbReference type="EMBL" id="TNG91785.1"/>
    </source>
</evidence>
<dbReference type="EMBL" id="VDGV01000047">
    <property type="protein sequence ID" value="TNG91785.1"/>
    <property type="molecule type" value="Genomic_DNA"/>
</dbReference>